<organism evidence="3 4">
    <name type="scientific">Mesorhizobium denitrificans</name>
    <dbReference type="NCBI Taxonomy" id="2294114"/>
    <lineage>
        <taxon>Bacteria</taxon>
        <taxon>Pseudomonadati</taxon>
        <taxon>Pseudomonadota</taxon>
        <taxon>Alphaproteobacteria</taxon>
        <taxon>Hyphomicrobiales</taxon>
        <taxon>Phyllobacteriaceae</taxon>
        <taxon>Mesorhizobium</taxon>
    </lineage>
</organism>
<dbReference type="Proteomes" id="UP000262379">
    <property type="component" value="Unassembled WGS sequence"/>
</dbReference>
<comment type="caution">
    <text evidence="3">The sequence shown here is derived from an EMBL/GenBank/DDBJ whole genome shotgun (WGS) entry which is preliminary data.</text>
</comment>
<keyword evidence="2" id="KW-0560">Oxidoreductase</keyword>
<gene>
    <name evidence="3" type="ORF">DY251_03015</name>
</gene>
<dbReference type="Pfam" id="PF00106">
    <property type="entry name" value="adh_short"/>
    <property type="match status" value="1"/>
</dbReference>
<dbReference type="RefSeq" id="WP_116622380.1">
    <property type="nucleotide sequence ID" value="NZ_QURN01000002.1"/>
</dbReference>
<dbReference type="InterPro" id="IPR002347">
    <property type="entry name" value="SDR_fam"/>
</dbReference>
<dbReference type="SUPFAM" id="SSF51735">
    <property type="entry name" value="NAD(P)-binding Rossmann-fold domains"/>
    <property type="match status" value="1"/>
</dbReference>
<dbReference type="PRINTS" id="PR00081">
    <property type="entry name" value="GDHRDH"/>
</dbReference>
<dbReference type="InterPro" id="IPR036291">
    <property type="entry name" value="NAD(P)-bd_dom_sf"/>
</dbReference>
<dbReference type="EMBL" id="QURN01000002">
    <property type="protein sequence ID" value="RFC69081.1"/>
    <property type="molecule type" value="Genomic_DNA"/>
</dbReference>
<protein>
    <submittedName>
        <fullName evidence="3">SDR family NAD(P)-dependent oxidoreductase</fullName>
    </submittedName>
</protein>
<reference evidence="4" key="1">
    <citation type="submission" date="2018-08" db="EMBL/GenBank/DDBJ databases">
        <authorList>
            <person name="Im W.T."/>
        </authorList>
    </citation>
    <scope>NUCLEOTIDE SEQUENCE [LARGE SCALE GENOMIC DNA]</scope>
    <source>
        <strain evidence="4">LA-28</strain>
    </source>
</reference>
<keyword evidence="4" id="KW-1185">Reference proteome</keyword>
<dbReference type="PANTHER" id="PTHR43639:SF1">
    <property type="entry name" value="SHORT-CHAIN DEHYDROGENASE_REDUCTASE FAMILY PROTEIN"/>
    <property type="match status" value="1"/>
</dbReference>
<dbReference type="GO" id="GO:0016491">
    <property type="term" value="F:oxidoreductase activity"/>
    <property type="evidence" value="ECO:0007669"/>
    <property type="project" value="UniProtKB-KW"/>
</dbReference>
<dbReference type="AlphaFoldDB" id="A0A371XIP5"/>
<evidence type="ECO:0000256" key="1">
    <source>
        <dbReference type="ARBA" id="ARBA00006484"/>
    </source>
</evidence>
<evidence type="ECO:0000256" key="2">
    <source>
        <dbReference type="ARBA" id="ARBA00023002"/>
    </source>
</evidence>
<comment type="similarity">
    <text evidence="1">Belongs to the short-chain dehydrogenases/reductases (SDR) family.</text>
</comment>
<dbReference type="Gene3D" id="3.40.50.720">
    <property type="entry name" value="NAD(P)-binding Rossmann-like Domain"/>
    <property type="match status" value="1"/>
</dbReference>
<sequence>MSNSARRPVCLVTGGARRIGRAILKELSTDFDLAIHANQSRDEADSLAHELSSAGARTGVFLADFSNPDSADEMVESVAAHFGRLDLVINSASTFEYDSPSEFSADTMQRILAVNLVAQMVVARAFGKVGTPDATLINILDNKVFAPNPDFFSYSLAKFAMKSAIDMLALHYRGKMRVCGIAPGVTLRSGDQTDENFEKSWQYSLTGTGSTPEQIARTARFIWETKAINADTIVLDGGQRLLSMERDVAFVVK</sequence>
<evidence type="ECO:0000313" key="4">
    <source>
        <dbReference type="Proteomes" id="UP000262379"/>
    </source>
</evidence>
<proteinExistence type="inferred from homology"/>
<name>A0A371XIP5_9HYPH</name>
<dbReference type="PANTHER" id="PTHR43639">
    <property type="entry name" value="OXIDOREDUCTASE, SHORT-CHAIN DEHYDROGENASE/REDUCTASE FAMILY (AFU_ORTHOLOGUE AFUA_5G02870)"/>
    <property type="match status" value="1"/>
</dbReference>
<accession>A0A371XIP5</accession>
<evidence type="ECO:0000313" key="3">
    <source>
        <dbReference type="EMBL" id="RFC69081.1"/>
    </source>
</evidence>